<accession>A0A239CFN0</accession>
<dbReference type="EMBL" id="FZON01000006">
    <property type="protein sequence ID" value="SNS19025.1"/>
    <property type="molecule type" value="Genomic_DNA"/>
</dbReference>
<feature type="domain" description="Hedgehog/Intein (Hint)" evidence="1">
    <location>
        <begin position="174"/>
        <end position="310"/>
    </location>
</feature>
<name>A0A239CFN0_9RHOB</name>
<sequence>MLGLCKRSGVRGKMGWIAVSGAGAHWVDPDWAAGAADRLLPRGTVMVEARLAGGARPERLLSIDRVAPWPGSLSLTMVAGQGLALVISQGAQVFQCVLPLPVAQREEVLRISFAWDSPARRGRFAVERADGTVLAVKESDAPPPLTGGDVLALRGAGCCALSDEVEPLGPVPTLAGDTQVATPQGPRRVAELRCGDTVVTHAGAVVPVLAQVSRTVPALGTFRPIRLQVPYFGLNKDLIVAPGQCLVVAGADVSYLFGCEAVLVPAAGLVNGRAAVFEDSGPLVTWHQVLLPGHEAMVSAGAGIESLYVGRLRRRRDFLRDTLLADVPAGLMPEHGGTALKVLAPFEAVTLAESRAA</sequence>
<evidence type="ECO:0000313" key="2">
    <source>
        <dbReference type="EMBL" id="SNS19025.1"/>
    </source>
</evidence>
<dbReference type="AlphaFoldDB" id="A0A239CFN0"/>
<dbReference type="Proteomes" id="UP000198440">
    <property type="component" value="Unassembled WGS sequence"/>
</dbReference>
<evidence type="ECO:0000313" key="3">
    <source>
        <dbReference type="Proteomes" id="UP000198440"/>
    </source>
</evidence>
<dbReference type="InterPro" id="IPR028992">
    <property type="entry name" value="Hedgehog/Intein_dom"/>
</dbReference>
<gene>
    <name evidence="2" type="ORF">SAMN04488078_1006127</name>
</gene>
<organism evidence="2 3">
    <name type="scientific">Antarctobacter heliothermus</name>
    <dbReference type="NCBI Taxonomy" id="74033"/>
    <lineage>
        <taxon>Bacteria</taxon>
        <taxon>Pseudomonadati</taxon>
        <taxon>Pseudomonadota</taxon>
        <taxon>Alphaproteobacteria</taxon>
        <taxon>Rhodobacterales</taxon>
        <taxon>Roseobacteraceae</taxon>
        <taxon>Antarctobacter</taxon>
    </lineage>
</organism>
<dbReference type="SUPFAM" id="SSF51294">
    <property type="entry name" value="Hedgehog/intein (Hint) domain"/>
    <property type="match status" value="1"/>
</dbReference>
<evidence type="ECO:0000259" key="1">
    <source>
        <dbReference type="Pfam" id="PF13403"/>
    </source>
</evidence>
<proteinExistence type="predicted"/>
<dbReference type="InterPro" id="IPR036844">
    <property type="entry name" value="Hint_dom_sf"/>
</dbReference>
<dbReference type="Pfam" id="PF13403">
    <property type="entry name" value="Hint_2"/>
    <property type="match status" value="1"/>
</dbReference>
<reference evidence="2 3" key="1">
    <citation type="submission" date="2017-06" db="EMBL/GenBank/DDBJ databases">
        <authorList>
            <person name="Kim H.J."/>
            <person name="Triplett B.A."/>
        </authorList>
    </citation>
    <scope>NUCLEOTIDE SEQUENCE [LARGE SCALE GENOMIC DNA]</scope>
    <source>
        <strain evidence="2 3">DSM 11445</strain>
    </source>
</reference>
<protein>
    <submittedName>
        <fullName evidence="2">Hint domain-containing protein</fullName>
    </submittedName>
</protein>